<feature type="domain" description="Methyltransferase" evidence="1">
    <location>
        <begin position="38"/>
        <end position="154"/>
    </location>
</feature>
<name>A0ABX3EL65_9BACL</name>
<accession>A0ABX3EL65</accession>
<gene>
    <name evidence="2" type="ORF">A3844_18830</name>
</gene>
<dbReference type="InterPro" id="IPR050447">
    <property type="entry name" value="Erg6_SMT_methyltransf"/>
</dbReference>
<organism evidence="2 3">
    <name type="scientific">Paenibacillus helianthi</name>
    <dbReference type="NCBI Taxonomy" id="1349432"/>
    <lineage>
        <taxon>Bacteria</taxon>
        <taxon>Bacillati</taxon>
        <taxon>Bacillota</taxon>
        <taxon>Bacilli</taxon>
        <taxon>Bacillales</taxon>
        <taxon>Paenibacillaceae</taxon>
        <taxon>Paenibacillus</taxon>
    </lineage>
</organism>
<dbReference type="CDD" id="cd02440">
    <property type="entry name" value="AdoMet_MTases"/>
    <property type="match status" value="1"/>
</dbReference>
<keyword evidence="3" id="KW-1185">Reference proteome</keyword>
<dbReference type="PANTHER" id="PTHR44068">
    <property type="entry name" value="ZGC:194242"/>
    <property type="match status" value="1"/>
</dbReference>
<dbReference type="Pfam" id="PF13847">
    <property type="entry name" value="Methyltransf_31"/>
    <property type="match status" value="1"/>
</dbReference>
<dbReference type="Proteomes" id="UP000186058">
    <property type="component" value="Unassembled WGS sequence"/>
</dbReference>
<sequence>MDNYWSTLVQGPKTLDYTRELRFSDERRDCFIKALGLQPGMSIVDLGCGPGTLTRKISKWLNHDVSLMGIDRDSAFIEYASKEAREQGMNNITYIQGDILKVPLPSDSVDACISHTVIEHVPNRDFLLEQQRICRSGGTVSVMSSRPEKSIISTPLSASQAQMSVREQELWKPIHEIWSRKDSSRGIGNYALDPSLLPLLFEELGFVHIEVDAITLPVVLDNSSTSSEQKLRMVELERQQAIEGLEIGLNQLDEEYEHAGELGLLIHQRYDKRKDLVISQKRVWDFQIYMLFVVRGMKP</sequence>
<reference evidence="2 3" key="1">
    <citation type="submission" date="2016-03" db="EMBL/GenBank/DDBJ databases">
        <authorList>
            <person name="Sant'Anna F.H."/>
            <person name="Ambrosini A."/>
            <person name="Souza R."/>
            <person name="Bach E."/>
            <person name="Fernandes G."/>
            <person name="Balsanelli E."/>
            <person name="Baura V.A."/>
            <person name="Souza E.M."/>
            <person name="Passaglia L."/>
        </authorList>
    </citation>
    <scope>NUCLEOTIDE SEQUENCE [LARGE SCALE GENOMIC DNA]</scope>
    <source>
        <strain evidence="2 3">P26E</strain>
    </source>
</reference>
<protein>
    <recommendedName>
        <fullName evidence="1">Methyltransferase domain-containing protein</fullName>
    </recommendedName>
</protein>
<dbReference type="RefSeq" id="WP_074088537.1">
    <property type="nucleotide sequence ID" value="NZ_LVWI01000050.1"/>
</dbReference>
<dbReference type="InterPro" id="IPR025714">
    <property type="entry name" value="Methyltranfer_dom"/>
</dbReference>
<dbReference type="PANTHER" id="PTHR44068:SF11">
    <property type="entry name" value="GERANYL DIPHOSPHATE 2-C-METHYLTRANSFERASE"/>
    <property type="match status" value="1"/>
</dbReference>
<dbReference type="SUPFAM" id="SSF53335">
    <property type="entry name" value="S-adenosyl-L-methionine-dependent methyltransferases"/>
    <property type="match status" value="1"/>
</dbReference>
<evidence type="ECO:0000259" key="1">
    <source>
        <dbReference type="Pfam" id="PF13847"/>
    </source>
</evidence>
<evidence type="ECO:0000313" key="3">
    <source>
        <dbReference type="Proteomes" id="UP000186058"/>
    </source>
</evidence>
<proteinExistence type="predicted"/>
<comment type="caution">
    <text evidence="2">The sequence shown here is derived from an EMBL/GenBank/DDBJ whole genome shotgun (WGS) entry which is preliminary data.</text>
</comment>
<dbReference type="Gene3D" id="3.40.50.150">
    <property type="entry name" value="Vaccinia Virus protein VP39"/>
    <property type="match status" value="1"/>
</dbReference>
<evidence type="ECO:0000313" key="2">
    <source>
        <dbReference type="EMBL" id="OKP84840.1"/>
    </source>
</evidence>
<dbReference type="InterPro" id="IPR029063">
    <property type="entry name" value="SAM-dependent_MTases_sf"/>
</dbReference>
<dbReference type="EMBL" id="LVWI01000050">
    <property type="protein sequence ID" value="OKP84840.1"/>
    <property type="molecule type" value="Genomic_DNA"/>
</dbReference>